<dbReference type="AlphaFoldDB" id="R7TUR1"/>
<feature type="DNA-binding region" description="Homeobox" evidence="5">
    <location>
        <begin position="185"/>
        <end position="231"/>
    </location>
</feature>
<feature type="transmembrane region" description="Helical" evidence="7">
    <location>
        <begin position="21"/>
        <end position="43"/>
    </location>
</feature>
<dbReference type="Gene3D" id="1.10.10.60">
    <property type="entry name" value="Homeodomain-like"/>
    <property type="match status" value="1"/>
</dbReference>
<dbReference type="PANTHER" id="PTHR24323:SF7">
    <property type="entry name" value="HOMEOBOX DOMAIN-CONTAINING PROTEIN"/>
    <property type="match status" value="1"/>
</dbReference>
<sequence length="292" mass="32766">MSSLMKRRRRTTPVIYKQSTCVLAIGLVCLVTGVVFFLISVGAQLHLRLWQLLCVGFAGSGGVLVVVGGVWCGCSVHRDKVNNPASFYHHTMHRRHVEGPCDSGVDLRATVQNGQASPPMIQSAAEKATWKDYHQKQIQRKRRIEARPAATPHNLRPSAVSHLTPCRDWASSRPDAVLCARLKLRRLESAYLDDSYPDVNDRTRLALDLGVNEDRIQVWFQNRRARGRRNLLGPPLHAHPPPINVPPAFLPYPPPPRFMFFNQLIVTSLGGHRTGDVKTEAVFKPVRPWESS</sequence>
<proteinExistence type="predicted"/>
<evidence type="ECO:0000313" key="9">
    <source>
        <dbReference type="EMBL" id="ELT97429.1"/>
    </source>
</evidence>
<reference evidence="10" key="3">
    <citation type="submission" date="2015-06" db="UniProtKB">
        <authorList>
            <consortium name="EnsemblMetazoa"/>
        </authorList>
    </citation>
    <scope>IDENTIFICATION</scope>
</reference>
<dbReference type="EnsemblMetazoa" id="CapteT194920">
    <property type="protein sequence ID" value="CapteP194920"/>
    <property type="gene ID" value="CapteG194920"/>
</dbReference>
<feature type="domain" description="Homeobox" evidence="8">
    <location>
        <begin position="183"/>
        <end position="230"/>
    </location>
</feature>
<dbReference type="PROSITE" id="PS00027">
    <property type="entry name" value="HOMEOBOX_1"/>
    <property type="match status" value="1"/>
</dbReference>
<accession>R7TUR1</accession>
<evidence type="ECO:0000313" key="11">
    <source>
        <dbReference type="Proteomes" id="UP000014760"/>
    </source>
</evidence>
<keyword evidence="7" id="KW-1133">Transmembrane helix</keyword>
<evidence type="ECO:0000256" key="5">
    <source>
        <dbReference type="PROSITE-ProRule" id="PRU00108"/>
    </source>
</evidence>
<keyword evidence="11" id="KW-1185">Reference proteome</keyword>
<dbReference type="GO" id="GO:0000976">
    <property type="term" value="F:transcription cis-regulatory region binding"/>
    <property type="evidence" value="ECO:0007669"/>
    <property type="project" value="TreeGrafter"/>
</dbReference>
<reference evidence="11" key="1">
    <citation type="submission" date="2012-12" db="EMBL/GenBank/DDBJ databases">
        <authorList>
            <person name="Hellsten U."/>
            <person name="Grimwood J."/>
            <person name="Chapman J.A."/>
            <person name="Shapiro H."/>
            <person name="Aerts A."/>
            <person name="Otillar R.P."/>
            <person name="Terry A.Y."/>
            <person name="Boore J.L."/>
            <person name="Simakov O."/>
            <person name="Marletaz F."/>
            <person name="Cho S.-J."/>
            <person name="Edsinger-Gonzales E."/>
            <person name="Havlak P."/>
            <person name="Kuo D.-H."/>
            <person name="Larsson T."/>
            <person name="Lv J."/>
            <person name="Arendt D."/>
            <person name="Savage R."/>
            <person name="Osoegawa K."/>
            <person name="de Jong P."/>
            <person name="Lindberg D.R."/>
            <person name="Seaver E.C."/>
            <person name="Weisblat D.A."/>
            <person name="Putnam N.H."/>
            <person name="Grigoriev I.V."/>
            <person name="Rokhsar D.S."/>
        </authorList>
    </citation>
    <scope>NUCLEOTIDE SEQUENCE</scope>
    <source>
        <strain evidence="11">I ESC-2004</strain>
    </source>
</reference>
<evidence type="ECO:0000256" key="6">
    <source>
        <dbReference type="RuleBase" id="RU000682"/>
    </source>
</evidence>
<evidence type="ECO:0000256" key="1">
    <source>
        <dbReference type="ARBA" id="ARBA00004123"/>
    </source>
</evidence>
<keyword evidence="7" id="KW-0812">Transmembrane</keyword>
<dbReference type="STRING" id="283909.R7TUR1"/>
<name>R7TUR1_CAPTE</name>
<dbReference type="InterPro" id="IPR017970">
    <property type="entry name" value="Homeobox_CS"/>
</dbReference>
<evidence type="ECO:0000256" key="4">
    <source>
        <dbReference type="ARBA" id="ARBA00023242"/>
    </source>
</evidence>
<dbReference type="Pfam" id="PF00046">
    <property type="entry name" value="Homeodomain"/>
    <property type="match status" value="1"/>
</dbReference>
<dbReference type="Proteomes" id="UP000014760">
    <property type="component" value="Unassembled WGS sequence"/>
</dbReference>
<evidence type="ECO:0000256" key="3">
    <source>
        <dbReference type="ARBA" id="ARBA00023155"/>
    </source>
</evidence>
<gene>
    <name evidence="9" type="ORF">CAPTEDRAFT_194920</name>
</gene>
<dbReference type="InterPro" id="IPR009057">
    <property type="entry name" value="Homeodomain-like_sf"/>
</dbReference>
<dbReference type="PANTHER" id="PTHR24323">
    <property type="entry name" value="CEH-10 HOMEODOMAIN-CONTAINING HOMOLOG"/>
    <property type="match status" value="1"/>
</dbReference>
<feature type="transmembrane region" description="Helical" evidence="7">
    <location>
        <begin position="49"/>
        <end position="72"/>
    </location>
</feature>
<evidence type="ECO:0000259" key="8">
    <source>
        <dbReference type="PROSITE" id="PS50071"/>
    </source>
</evidence>
<dbReference type="HOGENOM" id="CLU_953917_0_0_1"/>
<dbReference type="CDD" id="cd00086">
    <property type="entry name" value="homeodomain"/>
    <property type="match status" value="1"/>
</dbReference>
<reference evidence="9 11" key="2">
    <citation type="journal article" date="2013" name="Nature">
        <title>Insights into bilaterian evolution from three spiralian genomes.</title>
        <authorList>
            <person name="Simakov O."/>
            <person name="Marletaz F."/>
            <person name="Cho S.J."/>
            <person name="Edsinger-Gonzales E."/>
            <person name="Havlak P."/>
            <person name="Hellsten U."/>
            <person name="Kuo D.H."/>
            <person name="Larsson T."/>
            <person name="Lv J."/>
            <person name="Arendt D."/>
            <person name="Savage R."/>
            <person name="Osoegawa K."/>
            <person name="de Jong P."/>
            <person name="Grimwood J."/>
            <person name="Chapman J.A."/>
            <person name="Shapiro H."/>
            <person name="Aerts A."/>
            <person name="Otillar R.P."/>
            <person name="Terry A.Y."/>
            <person name="Boore J.L."/>
            <person name="Grigoriev I.V."/>
            <person name="Lindberg D.R."/>
            <person name="Seaver E.C."/>
            <person name="Weisblat D.A."/>
            <person name="Putnam N.H."/>
            <person name="Rokhsar D.S."/>
        </authorList>
    </citation>
    <scope>NUCLEOTIDE SEQUENCE</scope>
    <source>
        <strain evidence="9 11">I ESC-2004</strain>
    </source>
</reference>
<dbReference type="EMBL" id="KB308560">
    <property type="protein sequence ID" value="ELT97429.1"/>
    <property type="molecule type" value="Genomic_DNA"/>
</dbReference>
<dbReference type="GO" id="GO:0005634">
    <property type="term" value="C:nucleus"/>
    <property type="evidence" value="ECO:0007669"/>
    <property type="project" value="UniProtKB-SubCell"/>
</dbReference>
<keyword evidence="2 5" id="KW-0238">DNA-binding</keyword>
<dbReference type="SUPFAM" id="SSF46689">
    <property type="entry name" value="Homeodomain-like"/>
    <property type="match status" value="1"/>
</dbReference>
<keyword evidence="3 5" id="KW-0371">Homeobox</keyword>
<dbReference type="SMART" id="SM00389">
    <property type="entry name" value="HOX"/>
    <property type="match status" value="1"/>
</dbReference>
<dbReference type="OrthoDB" id="6159439at2759"/>
<dbReference type="GO" id="GO:0000981">
    <property type="term" value="F:DNA-binding transcription factor activity, RNA polymerase II-specific"/>
    <property type="evidence" value="ECO:0007669"/>
    <property type="project" value="InterPro"/>
</dbReference>
<dbReference type="EMBL" id="AMQN01010897">
    <property type="status" value="NOT_ANNOTATED_CDS"/>
    <property type="molecule type" value="Genomic_DNA"/>
</dbReference>
<keyword evidence="7" id="KW-0472">Membrane</keyword>
<dbReference type="InterPro" id="IPR001356">
    <property type="entry name" value="HD"/>
</dbReference>
<protein>
    <recommendedName>
        <fullName evidence="8">Homeobox domain-containing protein</fullName>
    </recommendedName>
</protein>
<evidence type="ECO:0000256" key="7">
    <source>
        <dbReference type="SAM" id="Phobius"/>
    </source>
</evidence>
<dbReference type="PROSITE" id="PS50071">
    <property type="entry name" value="HOMEOBOX_2"/>
    <property type="match status" value="1"/>
</dbReference>
<evidence type="ECO:0000256" key="2">
    <source>
        <dbReference type="ARBA" id="ARBA00023125"/>
    </source>
</evidence>
<comment type="subcellular location">
    <subcellularLocation>
        <location evidence="1 5 6">Nucleus</location>
    </subcellularLocation>
</comment>
<organism evidence="9">
    <name type="scientific">Capitella teleta</name>
    <name type="common">Polychaete worm</name>
    <dbReference type="NCBI Taxonomy" id="283909"/>
    <lineage>
        <taxon>Eukaryota</taxon>
        <taxon>Metazoa</taxon>
        <taxon>Spiralia</taxon>
        <taxon>Lophotrochozoa</taxon>
        <taxon>Annelida</taxon>
        <taxon>Polychaeta</taxon>
        <taxon>Sedentaria</taxon>
        <taxon>Scolecida</taxon>
        <taxon>Capitellidae</taxon>
        <taxon>Capitella</taxon>
    </lineage>
</organism>
<dbReference type="InterPro" id="IPR051775">
    <property type="entry name" value="Homeobox_domain"/>
</dbReference>
<evidence type="ECO:0000313" key="10">
    <source>
        <dbReference type="EnsemblMetazoa" id="CapteP194920"/>
    </source>
</evidence>
<keyword evidence="4 5" id="KW-0539">Nucleus</keyword>